<dbReference type="InterPro" id="IPR036291">
    <property type="entry name" value="NAD(P)-bd_dom_sf"/>
</dbReference>
<evidence type="ECO:0000259" key="2">
    <source>
        <dbReference type="SMART" id="SM00829"/>
    </source>
</evidence>
<reference evidence="3 4" key="1">
    <citation type="journal article" date="2016" name="Mol. Biol. Evol.">
        <title>Comparative Genomics of Early-Diverging Mushroom-Forming Fungi Provides Insights into the Origins of Lignocellulose Decay Capabilities.</title>
        <authorList>
            <person name="Nagy L.G."/>
            <person name="Riley R."/>
            <person name="Tritt A."/>
            <person name="Adam C."/>
            <person name="Daum C."/>
            <person name="Floudas D."/>
            <person name="Sun H."/>
            <person name="Yadav J.S."/>
            <person name="Pangilinan J."/>
            <person name="Larsson K.H."/>
            <person name="Matsuura K."/>
            <person name="Barry K."/>
            <person name="Labutti K."/>
            <person name="Kuo R."/>
            <person name="Ohm R.A."/>
            <person name="Bhattacharya S.S."/>
            <person name="Shirouzu T."/>
            <person name="Yoshinaga Y."/>
            <person name="Martin F.M."/>
            <person name="Grigoriev I.V."/>
            <person name="Hibbett D.S."/>
        </authorList>
    </citation>
    <scope>NUCLEOTIDE SEQUENCE [LARGE SCALE GENOMIC DNA]</scope>
    <source>
        <strain evidence="3 4">HHB12029</strain>
    </source>
</reference>
<dbReference type="InterPro" id="IPR041694">
    <property type="entry name" value="ADH_N_2"/>
</dbReference>
<evidence type="ECO:0000256" key="1">
    <source>
        <dbReference type="ARBA" id="ARBA00023002"/>
    </source>
</evidence>
<dbReference type="AlphaFoldDB" id="A0A166NGS5"/>
<dbReference type="EMBL" id="KV426673">
    <property type="protein sequence ID" value="KZV79144.1"/>
    <property type="molecule type" value="Genomic_DNA"/>
</dbReference>
<protein>
    <submittedName>
        <fullName evidence="3">NAD(P)-binding protein</fullName>
    </submittedName>
</protein>
<dbReference type="Pfam" id="PF16884">
    <property type="entry name" value="ADH_N_2"/>
    <property type="match status" value="1"/>
</dbReference>
<organism evidence="3 4">
    <name type="scientific">Exidia glandulosa HHB12029</name>
    <dbReference type="NCBI Taxonomy" id="1314781"/>
    <lineage>
        <taxon>Eukaryota</taxon>
        <taxon>Fungi</taxon>
        <taxon>Dikarya</taxon>
        <taxon>Basidiomycota</taxon>
        <taxon>Agaricomycotina</taxon>
        <taxon>Agaricomycetes</taxon>
        <taxon>Auriculariales</taxon>
        <taxon>Exidiaceae</taxon>
        <taxon>Exidia</taxon>
    </lineage>
</organism>
<dbReference type="GO" id="GO:0016628">
    <property type="term" value="F:oxidoreductase activity, acting on the CH-CH group of donors, NAD or NADP as acceptor"/>
    <property type="evidence" value="ECO:0007669"/>
    <property type="project" value="InterPro"/>
</dbReference>
<dbReference type="InterPro" id="IPR045010">
    <property type="entry name" value="MDR_fam"/>
</dbReference>
<evidence type="ECO:0000313" key="4">
    <source>
        <dbReference type="Proteomes" id="UP000077266"/>
    </source>
</evidence>
<dbReference type="OrthoDB" id="809632at2759"/>
<dbReference type="CDD" id="cd05288">
    <property type="entry name" value="PGDH"/>
    <property type="match status" value="1"/>
</dbReference>
<dbReference type="STRING" id="1314781.A0A166NGS5"/>
<dbReference type="Gene3D" id="3.90.180.10">
    <property type="entry name" value="Medium-chain alcohol dehydrogenases, catalytic domain"/>
    <property type="match status" value="1"/>
</dbReference>
<dbReference type="InParanoid" id="A0A166NGS5"/>
<dbReference type="Pfam" id="PF00107">
    <property type="entry name" value="ADH_zinc_N"/>
    <property type="match status" value="1"/>
</dbReference>
<sequence length="354" mass="38363">MAPVRNSRVLFNSIPEGTRASRRCCNKIIGYPVLGETLLVDHAKTIDLDTVSLEGGKVLVKTVAISIDPFLRLHMSRSGRHHGTAYHLGETIYNFQVVKVLRSGRDLFKPGQHLYGVGDFVEYQVLSDPSKWTALPEEQSIPWSVYLGAAGMPGKTAYFGWKVGANAKKGETIYVSTAAGAVGSMVVQLAKAAGLKVIASAGQEAKLEFLRELGADVVFNYKTTDLANVLEEHGPLDICWDHVGGDTLATVISNMKDFGRILVMGFTAAYNAPPASVTNLGLVLVKRLTLRGIAVGDHEAQYAEEFYATVPAKLAKGELKYKETVVRSLDEVPQLFIDVQKGNNTGKAVVVLDD</sequence>
<keyword evidence="1" id="KW-0560">Oxidoreductase</keyword>
<dbReference type="PANTHER" id="PTHR43205:SF7">
    <property type="entry name" value="PROSTAGLANDIN REDUCTASE 1"/>
    <property type="match status" value="1"/>
</dbReference>
<gene>
    <name evidence="3" type="ORF">EXIGLDRAFT_689116</name>
</gene>
<dbReference type="InterPro" id="IPR013149">
    <property type="entry name" value="ADH-like_C"/>
</dbReference>
<dbReference type="FunCoup" id="A0A166NGS5">
    <property type="interactions" value="81"/>
</dbReference>
<feature type="domain" description="Enoyl reductase (ER)" evidence="2">
    <location>
        <begin position="38"/>
        <end position="350"/>
    </location>
</feature>
<dbReference type="InterPro" id="IPR011032">
    <property type="entry name" value="GroES-like_sf"/>
</dbReference>
<dbReference type="InterPro" id="IPR020843">
    <property type="entry name" value="ER"/>
</dbReference>
<dbReference type="SMART" id="SM00829">
    <property type="entry name" value="PKS_ER"/>
    <property type="match status" value="1"/>
</dbReference>
<proteinExistence type="predicted"/>
<dbReference type="FunFam" id="3.40.50.720:FF:000121">
    <property type="entry name" value="Prostaglandin reductase 2"/>
    <property type="match status" value="1"/>
</dbReference>
<dbReference type="SUPFAM" id="SSF50129">
    <property type="entry name" value="GroES-like"/>
    <property type="match status" value="1"/>
</dbReference>
<dbReference type="Gene3D" id="3.40.50.720">
    <property type="entry name" value="NAD(P)-binding Rossmann-like Domain"/>
    <property type="match status" value="1"/>
</dbReference>
<accession>A0A166NGS5</accession>
<keyword evidence="4" id="KW-1185">Reference proteome</keyword>
<dbReference type="PANTHER" id="PTHR43205">
    <property type="entry name" value="PROSTAGLANDIN REDUCTASE"/>
    <property type="match status" value="1"/>
</dbReference>
<dbReference type="SUPFAM" id="SSF51735">
    <property type="entry name" value="NAD(P)-binding Rossmann-fold domains"/>
    <property type="match status" value="1"/>
</dbReference>
<name>A0A166NGS5_EXIGL</name>
<dbReference type="Proteomes" id="UP000077266">
    <property type="component" value="Unassembled WGS sequence"/>
</dbReference>
<evidence type="ECO:0000313" key="3">
    <source>
        <dbReference type="EMBL" id="KZV79144.1"/>
    </source>
</evidence>